<dbReference type="SMR" id="A2GBE2"/>
<dbReference type="PANTHER" id="PTHR34230">
    <property type="entry name" value="ASSEMBLY ABNORMAL PROTEIN 6, PUTATIVE-RELATED"/>
    <property type="match status" value="1"/>
</dbReference>
<dbReference type="EMBL" id="DS114910">
    <property type="protein sequence ID" value="EAX85525.1"/>
    <property type="molecule type" value="Genomic_DNA"/>
</dbReference>
<name>A2GBE2_TRIV3</name>
<protein>
    <recommendedName>
        <fullName evidence="1">Spindle assembly abnormal protein 6 N-terminal domain-containing protein</fullName>
    </recommendedName>
</protein>
<dbReference type="PANTHER" id="PTHR34230:SF2">
    <property type="entry name" value="SPINDLE ASSEMBLY ABNORMAL PROTEIN 6 N-TERMINAL DOMAIN-CONTAINING PROTEIN"/>
    <property type="match status" value="1"/>
</dbReference>
<dbReference type="Pfam" id="PF16531">
    <property type="entry name" value="SAS-6_N"/>
    <property type="match status" value="1"/>
</dbReference>
<dbReference type="OrthoDB" id="49058at2759"/>
<dbReference type="Proteomes" id="UP000001542">
    <property type="component" value="Unassembled WGS sequence"/>
</dbReference>
<gene>
    <name evidence="2" type="ORF">TVAG_203970</name>
</gene>
<dbReference type="KEGG" id="tva:4743166"/>
<dbReference type="RefSeq" id="XP_001298455.1">
    <property type="nucleotide sequence ID" value="XM_001298454.1"/>
</dbReference>
<evidence type="ECO:0000313" key="3">
    <source>
        <dbReference type="Proteomes" id="UP000001542"/>
    </source>
</evidence>
<dbReference type="AlphaFoldDB" id="A2GBE2"/>
<sequence>MSKEICYSQEIEIEKRDMQDNSIEAIFANIKMIKTVGDDGKMSELDFEITFDANLYTLLRAHYDAQSFDKLKEEKQLSIDFEQFPEEVATLLNNSQNKFSKKSPKRADPDQIENAVYFVTTNETSGYLIFLDILSFKEVEIFRIDFTQVADEESHLSAQQKFTKVKNDLKKQTLMLKTLYKEITSQCPFILELIRRQ</sequence>
<dbReference type="InParanoid" id="A2GBE2"/>
<dbReference type="InterPro" id="IPR038558">
    <property type="entry name" value="SAS-6_N_sf"/>
</dbReference>
<dbReference type="InterPro" id="IPR032396">
    <property type="entry name" value="SAS-6_N"/>
</dbReference>
<dbReference type="Gene3D" id="2.170.210.20">
    <property type="entry name" value="Spindle assembly abnormal protein 6, N-terminal domain"/>
    <property type="match status" value="1"/>
</dbReference>
<dbReference type="VEuPathDB" id="TrichDB:TVAG_203970"/>
<keyword evidence="3" id="KW-1185">Reference proteome</keyword>
<proteinExistence type="predicted"/>
<evidence type="ECO:0000313" key="2">
    <source>
        <dbReference type="EMBL" id="EAX85525.1"/>
    </source>
</evidence>
<accession>A2GBE2</accession>
<dbReference type="VEuPathDB" id="TrichDB:TVAGG3_0270450"/>
<feature type="domain" description="Spindle assembly abnormal protein 6 N-terminal" evidence="1">
    <location>
        <begin position="6"/>
        <end position="146"/>
    </location>
</feature>
<reference evidence="2" key="2">
    <citation type="journal article" date="2007" name="Science">
        <title>Draft genome sequence of the sexually transmitted pathogen Trichomonas vaginalis.</title>
        <authorList>
            <person name="Carlton J.M."/>
            <person name="Hirt R.P."/>
            <person name="Silva J.C."/>
            <person name="Delcher A.L."/>
            <person name="Schatz M."/>
            <person name="Zhao Q."/>
            <person name="Wortman J.R."/>
            <person name="Bidwell S.L."/>
            <person name="Alsmark U.C.M."/>
            <person name="Besteiro S."/>
            <person name="Sicheritz-Ponten T."/>
            <person name="Noel C.J."/>
            <person name="Dacks J.B."/>
            <person name="Foster P.G."/>
            <person name="Simillion C."/>
            <person name="Van de Peer Y."/>
            <person name="Miranda-Saavedra D."/>
            <person name="Barton G.J."/>
            <person name="Westrop G.D."/>
            <person name="Mueller S."/>
            <person name="Dessi D."/>
            <person name="Fiori P.L."/>
            <person name="Ren Q."/>
            <person name="Paulsen I."/>
            <person name="Zhang H."/>
            <person name="Bastida-Corcuera F.D."/>
            <person name="Simoes-Barbosa A."/>
            <person name="Brown M.T."/>
            <person name="Hayes R.D."/>
            <person name="Mukherjee M."/>
            <person name="Okumura C.Y."/>
            <person name="Schneider R."/>
            <person name="Smith A.J."/>
            <person name="Vanacova S."/>
            <person name="Villalvazo M."/>
            <person name="Haas B.J."/>
            <person name="Pertea M."/>
            <person name="Feldblyum T.V."/>
            <person name="Utterback T.R."/>
            <person name="Shu C.L."/>
            <person name="Osoegawa K."/>
            <person name="de Jong P.J."/>
            <person name="Hrdy I."/>
            <person name="Horvathova L."/>
            <person name="Zubacova Z."/>
            <person name="Dolezal P."/>
            <person name="Malik S.B."/>
            <person name="Logsdon J.M. Jr."/>
            <person name="Henze K."/>
            <person name="Gupta A."/>
            <person name="Wang C.C."/>
            <person name="Dunne R.L."/>
            <person name="Upcroft J.A."/>
            <person name="Upcroft P."/>
            <person name="White O."/>
            <person name="Salzberg S.L."/>
            <person name="Tang P."/>
            <person name="Chiu C.-H."/>
            <person name="Lee Y.-S."/>
            <person name="Embley T.M."/>
            <person name="Coombs G.H."/>
            <person name="Mottram J.C."/>
            <person name="Tachezy J."/>
            <person name="Fraser-Liggett C.M."/>
            <person name="Johnson P.J."/>
        </authorList>
    </citation>
    <scope>NUCLEOTIDE SEQUENCE [LARGE SCALE GENOMIC DNA]</scope>
    <source>
        <strain evidence="2">G3</strain>
    </source>
</reference>
<organism evidence="2 3">
    <name type="scientific">Trichomonas vaginalis (strain ATCC PRA-98 / G3)</name>
    <dbReference type="NCBI Taxonomy" id="412133"/>
    <lineage>
        <taxon>Eukaryota</taxon>
        <taxon>Metamonada</taxon>
        <taxon>Parabasalia</taxon>
        <taxon>Trichomonadida</taxon>
        <taxon>Trichomonadidae</taxon>
        <taxon>Trichomonas</taxon>
    </lineage>
</organism>
<evidence type="ECO:0000259" key="1">
    <source>
        <dbReference type="Pfam" id="PF16531"/>
    </source>
</evidence>
<reference evidence="2" key="1">
    <citation type="submission" date="2006-10" db="EMBL/GenBank/DDBJ databases">
        <authorList>
            <person name="Amadeo P."/>
            <person name="Zhao Q."/>
            <person name="Wortman J."/>
            <person name="Fraser-Liggett C."/>
            <person name="Carlton J."/>
        </authorList>
    </citation>
    <scope>NUCLEOTIDE SEQUENCE</scope>
    <source>
        <strain evidence="2">G3</strain>
    </source>
</reference>